<protein>
    <submittedName>
        <fullName evidence="1">VE31</fullName>
    </submittedName>
</protein>
<dbReference type="AlphaFoldDB" id="Q93A51"/>
<reference evidence="1" key="2">
    <citation type="submission" date="2009-03" db="EMBL/GenBank/DDBJ databases">
        <title>Acquired DNA containing D-alanine,D-serine operons in vancomycin resistant Enterococcus faecalis.</title>
        <authorList>
            <person name="Boyd D.A."/>
            <person name="Mulvey M.R."/>
        </authorList>
    </citation>
    <scope>NUCLEOTIDE SEQUENCE</scope>
    <source>
        <strain evidence="1">N00-0410</strain>
    </source>
</reference>
<sequence>MNYYEMLIQSKDQRMELEELVFKTKNITKSDGKFFVKSMIECMAKIKFDKRIKVTYEKKDSRMRTIVFICEKD</sequence>
<name>Q93A51_ENTFL</name>
<organism evidence="1">
    <name type="scientific">Enterococcus faecalis</name>
    <name type="common">Streptococcus faecalis</name>
    <dbReference type="NCBI Taxonomy" id="1351"/>
    <lineage>
        <taxon>Bacteria</taxon>
        <taxon>Bacillati</taxon>
        <taxon>Bacillota</taxon>
        <taxon>Bacilli</taxon>
        <taxon>Lactobacillales</taxon>
        <taxon>Enterococcaceae</taxon>
        <taxon>Enterococcus</taxon>
    </lineage>
</organism>
<proteinExistence type="predicted"/>
<dbReference type="EMBL" id="FJ872411">
    <property type="protein sequence ID" value="AAL27437.1"/>
    <property type="molecule type" value="Genomic_DNA"/>
</dbReference>
<accession>Q93A51</accession>
<reference evidence="1" key="1">
    <citation type="journal article" date="2002" name="Antimicrob. Agents Chemother.">
        <title>Molecular characterization of the vanE gene cluster in vancomycin-resistant Enterococcus faecalis N00-410 isolated in Canada.</title>
        <authorList>
            <person name="Boyd D.A."/>
            <person name="Cabral T."/>
            <person name="Van Caeseele P."/>
            <person name="Wylie J."/>
            <person name="Mulvey M.R."/>
        </authorList>
    </citation>
    <scope>NUCLEOTIDE SEQUENCE</scope>
    <source>
        <strain evidence="1">N00-0410</strain>
    </source>
</reference>
<evidence type="ECO:0000313" key="1">
    <source>
        <dbReference type="EMBL" id="AAL27437.1"/>
    </source>
</evidence>
<dbReference type="RefSeq" id="WP_274844618.1">
    <property type="nucleotide sequence ID" value="NZ_JANEVZ010000001.1"/>
</dbReference>